<keyword evidence="3" id="KW-1185">Reference proteome</keyword>
<comment type="caution">
    <text evidence="2">The sequence shown here is derived from an EMBL/GenBank/DDBJ whole genome shotgun (WGS) entry which is preliminary data.</text>
</comment>
<proteinExistence type="predicted"/>
<sequence length="120" mass="12953">MPAAAANVWSSLARLRGPAAGRTDAADPRWGYSSPPDLSAERQRLLKPGLCDAFSRPRWRKDVAITGCIKQSGRLSLHDRPFEILAGGVSRVSDKGAGDCLVALRGALSSREGALRRWQL</sequence>
<dbReference type="Proteomes" id="UP001221898">
    <property type="component" value="Unassembled WGS sequence"/>
</dbReference>
<dbReference type="EMBL" id="JAINUG010000364">
    <property type="protein sequence ID" value="KAJ8373352.1"/>
    <property type="molecule type" value="Genomic_DNA"/>
</dbReference>
<protein>
    <submittedName>
        <fullName evidence="2">Uncharacterized protein</fullName>
    </submittedName>
</protein>
<evidence type="ECO:0000313" key="2">
    <source>
        <dbReference type="EMBL" id="KAJ8373352.1"/>
    </source>
</evidence>
<evidence type="ECO:0000256" key="1">
    <source>
        <dbReference type="SAM" id="MobiDB-lite"/>
    </source>
</evidence>
<evidence type="ECO:0000313" key="3">
    <source>
        <dbReference type="Proteomes" id="UP001221898"/>
    </source>
</evidence>
<feature type="region of interest" description="Disordered" evidence="1">
    <location>
        <begin position="16"/>
        <end position="37"/>
    </location>
</feature>
<accession>A0AAD7W2C1</accession>
<organism evidence="2 3">
    <name type="scientific">Aldrovandia affinis</name>
    <dbReference type="NCBI Taxonomy" id="143900"/>
    <lineage>
        <taxon>Eukaryota</taxon>
        <taxon>Metazoa</taxon>
        <taxon>Chordata</taxon>
        <taxon>Craniata</taxon>
        <taxon>Vertebrata</taxon>
        <taxon>Euteleostomi</taxon>
        <taxon>Actinopterygii</taxon>
        <taxon>Neopterygii</taxon>
        <taxon>Teleostei</taxon>
        <taxon>Notacanthiformes</taxon>
        <taxon>Halosauridae</taxon>
        <taxon>Aldrovandia</taxon>
    </lineage>
</organism>
<dbReference type="AlphaFoldDB" id="A0AAD7W2C1"/>
<gene>
    <name evidence="2" type="ORF">AAFF_G00265960</name>
</gene>
<name>A0AAD7W2C1_9TELE</name>
<reference evidence="2" key="1">
    <citation type="journal article" date="2023" name="Science">
        <title>Genome structures resolve the early diversification of teleost fishes.</title>
        <authorList>
            <person name="Parey E."/>
            <person name="Louis A."/>
            <person name="Montfort J."/>
            <person name="Bouchez O."/>
            <person name="Roques C."/>
            <person name="Iampietro C."/>
            <person name="Lluch J."/>
            <person name="Castinel A."/>
            <person name="Donnadieu C."/>
            <person name="Desvignes T."/>
            <person name="Floi Bucao C."/>
            <person name="Jouanno E."/>
            <person name="Wen M."/>
            <person name="Mejri S."/>
            <person name="Dirks R."/>
            <person name="Jansen H."/>
            <person name="Henkel C."/>
            <person name="Chen W.J."/>
            <person name="Zahm M."/>
            <person name="Cabau C."/>
            <person name="Klopp C."/>
            <person name="Thompson A.W."/>
            <person name="Robinson-Rechavi M."/>
            <person name="Braasch I."/>
            <person name="Lecointre G."/>
            <person name="Bobe J."/>
            <person name="Postlethwait J.H."/>
            <person name="Berthelot C."/>
            <person name="Roest Crollius H."/>
            <person name="Guiguen Y."/>
        </authorList>
    </citation>
    <scope>NUCLEOTIDE SEQUENCE</scope>
    <source>
        <strain evidence="2">NC1722</strain>
    </source>
</reference>